<dbReference type="InterPro" id="IPR021054">
    <property type="entry name" value="Cell_wall_mannoprotein_1"/>
</dbReference>
<dbReference type="PANTHER" id="PTHR38123:SF1">
    <property type="entry name" value="HYDROPHOBIC SURFACE BINDING PROTEIN"/>
    <property type="match status" value="1"/>
</dbReference>
<dbReference type="OrthoDB" id="2422134at2759"/>
<accession>A0A9W8WRN0</accession>
<proteinExistence type="predicted"/>
<dbReference type="EMBL" id="JAPEUV010000150">
    <property type="protein sequence ID" value="KAJ4331435.1"/>
    <property type="molecule type" value="Genomic_DNA"/>
</dbReference>
<reference evidence="2" key="1">
    <citation type="submission" date="2022-10" db="EMBL/GenBank/DDBJ databases">
        <title>Tapping the CABI collections for fungal endophytes: first genome assemblies for Collariella, Neodidymelliopsis, Ascochyta clinopodiicola, Didymella pomorum, Didymosphaeria variabile, Neocosmospora piperis and Neocucurbitaria cava.</title>
        <authorList>
            <person name="Hill R."/>
        </authorList>
    </citation>
    <scope>NUCLEOTIDE SEQUENCE</scope>
    <source>
        <strain evidence="2">IMI 360193</strain>
    </source>
</reference>
<protein>
    <recommendedName>
        <fullName evidence="4">Hydrophobic surface binding protein A-domain-containing protein</fullName>
    </recommendedName>
</protein>
<gene>
    <name evidence="2" type="ORF">N0V87_009179</name>
</gene>
<keyword evidence="1" id="KW-0732">Signal</keyword>
<evidence type="ECO:0000256" key="1">
    <source>
        <dbReference type="SAM" id="SignalP"/>
    </source>
</evidence>
<feature type="signal peptide" evidence="1">
    <location>
        <begin position="1"/>
        <end position="16"/>
    </location>
</feature>
<evidence type="ECO:0000313" key="3">
    <source>
        <dbReference type="Proteomes" id="UP001140562"/>
    </source>
</evidence>
<name>A0A9W8WRN0_9PLEO</name>
<organism evidence="2 3">
    <name type="scientific">Didymella glomerata</name>
    <dbReference type="NCBI Taxonomy" id="749621"/>
    <lineage>
        <taxon>Eukaryota</taxon>
        <taxon>Fungi</taxon>
        <taxon>Dikarya</taxon>
        <taxon>Ascomycota</taxon>
        <taxon>Pezizomycotina</taxon>
        <taxon>Dothideomycetes</taxon>
        <taxon>Pleosporomycetidae</taxon>
        <taxon>Pleosporales</taxon>
        <taxon>Pleosporineae</taxon>
        <taxon>Didymellaceae</taxon>
        <taxon>Didymella</taxon>
    </lineage>
</organism>
<evidence type="ECO:0000313" key="2">
    <source>
        <dbReference type="EMBL" id="KAJ4331435.1"/>
    </source>
</evidence>
<dbReference type="AlphaFoldDB" id="A0A9W8WRN0"/>
<dbReference type="Pfam" id="PF12296">
    <property type="entry name" value="HsbA"/>
    <property type="match status" value="1"/>
</dbReference>
<comment type="caution">
    <text evidence="2">The sequence shown here is derived from an EMBL/GenBank/DDBJ whole genome shotgun (WGS) entry which is preliminary data.</text>
</comment>
<dbReference type="Proteomes" id="UP001140562">
    <property type="component" value="Unassembled WGS sequence"/>
</dbReference>
<evidence type="ECO:0008006" key="4">
    <source>
        <dbReference type="Google" id="ProtNLM"/>
    </source>
</evidence>
<sequence>MQLSLLFLSLLTVSSALPHEPRQKQSLAPQLLTTINDLNTAVTDLTTAVNNFDGSLLGLLPQALAVVKTEAKLDLTILKATHITEKSVNFTAEESTNIVNSLASGIGPIQASLEALKTKYITFKKTLTAPIVLLDLKILKKHTDGLIDALAGKVTADNAGLLGLGKGILDQSFDDAIAVYSA</sequence>
<dbReference type="Gene3D" id="1.20.1280.140">
    <property type="match status" value="1"/>
</dbReference>
<keyword evidence="3" id="KW-1185">Reference proteome</keyword>
<dbReference type="GO" id="GO:0005576">
    <property type="term" value="C:extracellular region"/>
    <property type="evidence" value="ECO:0007669"/>
    <property type="project" value="TreeGrafter"/>
</dbReference>
<feature type="chain" id="PRO_5040809961" description="Hydrophobic surface binding protein A-domain-containing protein" evidence="1">
    <location>
        <begin position="17"/>
        <end position="182"/>
    </location>
</feature>
<dbReference type="PANTHER" id="PTHR38123">
    <property type="entry name" value="CELL WALL SERINE-THREONINE-RICH GALACTOMANNOPROTEIN MP1 (AFU_ORTHOLOGUE AFUA_4G03240)"/>
    <property type="match status" value="1"/>
</dbReference>